<gene>
    <name evidence="3" type="ORF">CEUSTIGMA_g6618.t1</name>
</gene>
<sequence length="258" mass="29304">MNSKCHKGSILVTALASSFGVLIFPFIATYLFKRIISSNFYHNRGEPLTLTVASKAKPRRHYRVKRGKVTAQKSTFEYGVEPTSPHLSNTHEERHSMSHSNNSPDIRFMHYLQQLVFDVDIARQGELIIAQNEEGGVAHVNEGEEEREATITYGDSDDLEHTGRYLDTPTLLDADLDFDDDFDFDAELDALGVEMDDDYMLVHDMLDEMHDEDGSEERFSDLMGMLEGLSSGYIRSPGRAFVDDEDDLNEDDEGYIFE</sequence>
<keyword evidence="2" id="KW-0472">Membrane</keyword>
<organism evidence="3 4">
    <name type="scientific">Chlamydomonas eustigma</name>
    <dbReference type="NCBI Taxonomy" id="1157962"/>
    <lineage>
        <taxon>Eukaryota</taxon>
        <taxon>Viridiplantae</taxon>
        <taxon>Chlorophyta</taxon>
        <taxon>core chlorophytes</taxon>
        <taxon>Chlorophyceae</taxon>
        <taxon>CS clade</taxon>
        <taxon>Chlamydomonadales</taxon>
        <taxon>Chlamydomonadaceae</taxon>
        <taxon>Chlamydomonas</taxon>
    </lineage>
</organism>
<keyword evidence="4" id="KW-1185">Reference proteome</keyword>
<dbReference type="EMBL" id="BEGY01000040">
    <property type="protein sequence ID" value="GAX79178.1"/>
    <property type="molecule type" value="Genomic_DNA"/>
</dbReference>
<evidence type="ECO:0000256" key="1">
    <source>
        <dbReference type="SAM" id="MobiDB-lite"/>
    </source>
</evidence>
<feature type="transmembrane region" description="Helical" evidence="2">
    <location>
        <begin position="12"/>
        <end position="32"/>
    </location>
</feature>
<accession>A0A250X7W8</accession>
<dbReference type="Proteomes" id="UP000232323">
    <property type="component" value="Unassembled WGS sequence"/>
</dbReference>
<protein>
    <submittedName>
        <fullName evidence="3">Uncharacterized protein</fullName>
    </submittedName>
</protein>
<name>A0A250X7W8_9CHLO</name>
<evidence type="ECO:0000313" key="3">
    <source>
        <dbReference type="EMBL" id="GAX79178.1"/>
    </source>
</evidence>
<evidence type="ECO:0000256" key="2">
    <source>
        <dbReference type="SAM" id="Phobius"/>
    </source>
</evidence>
<keyword evidence="2" id="KW-0812">Transmembrane</keyword>
<evidence type="ECO:0000313" key="4">
    <source>
        <dbReference type="Proteomes" id="UP000232323"/>
    </source>
</evidence>
<reference evidence="3 4" key="1">
    <citation type="submission" date="2017-08" db="EMBL/GenBank/DDBJ databases">
        <title>Acidophilic green algal genome provides insights into adaptation to an acidic environment.</title>
        <authorList>
            <person name="Hirooka S."/>
            <person name="Hirose Y."/>
            <person name="Kanesaki Y."/>
            <person name="Higuchi S."/>
            <person name="Fujiwara T."/>
            <person name="Onuma R."/>
            <person name="Era A."/>
            <person name="Ohbayashi R."/>
            <person name="Uzuka A."/>
            <person name="Nozaki H."/>
            <person name="Yoshikawa H."/>
            <person name="Miyagishima S.Y."/>
        </authorList>
    </citation>
    <scope>NUCLEOTIDE SEQUENCE [LARGE SCALE GENOMIC DNA]</scope>
    <source>
        <strain evidence="3 4">NIES-2499</strain>
    </source>
</reference>
<keyword evidence="2" id="KW-1133">Transmembrane helix</keyword>
<comment type="caution">
    <text evidence="3">The sequence shown here is derived from an EMBL/GenBank/DDBJ whole genome shotgun (WGS) entry which is preliminary data.</text>
</comment>
<dbReference type="AlphaFoldDB" id="A0A250X7W8"/>
<proteinExistence type="predicted"/>
<feature type="region of interest" description="Disordered" evidence="1">
    <location>
        <begin position="79"/>
        <end position="100"/>
    </location>
</feature>